<evidence type="ECO:0000256" key="1">
    <source>
        <dbReference type="ARBA" id="ARBA00004477"/>
    </source>
</evidence>
<evidence type="ECO:0000256" key="21">
    <source>
        <dbReference type="PROSITE-ProRule" id="PRU00221"/>
    </source>
</evidence>
<comment type="function">
    <text evidence="20">Escort protein required for cholesterol as well as lipid homeostasis. Regulates export of the SCAP-SREBP complex from the endoplasmic reticulum to the Golgi upon low cholesterol, thereby regulating the processing of sterol regulatory element-binding proteins (SREBPs) SREBF1/SREBP1 and SREBF2/SREBP2. At high sterol concentrations, formation of a ternary complex with INSIG (INSIG1 or INSIG2) leads to mask the ER export signal in SCAP, promoting retention of the complex in the endoplasmic reticulum. Low sterol concentrations trigger release of INSIG, a conformational change in the SSD domain of SCAP, unmasking of the ER export signal, promoting recruitment into COPII-coated vesicles and transport of the SCAP-SREBP to the Golgi: in the Golgi, SREBPs are then processed, releasing the transcription factor fragment of SREBPs from the membrane, its import into the nucleus and up-regulation of LDLR, INSIG1 and the mevalonate pathway. Binds cholesterol via its SSD domain.</text>
</comment>
<evidence type="ECO:0000256" key="3">
    <source>
        <dbReference type="ARBA" id="ARBA00004653"/>
    </source>
</evidence>
<feature type="transmembrane region" description="Helical" evidence="22">
    <location>
        <begin position="290"/>
        <end position="308"/>
    </location>
</feature>
<keyword evidence="16" id="KW-1207">Sterol metabolism</keyword>
<evidence type="ECO:0000256" key="22">
    <source>
        <dbReference type="SAM" id="Phobius"/>
    </source>
</evidence>
<dbReference type="GO" id="GO:0032933">
    <property type="term" value="P:SREBP signaling pathway"/>
    <property type="evidence" value="ECO:0007669"/>
    <property type="project" value="InterPro"/>
</dbReference>
<dbReference type="GO" id="GO:0000139">
    <property type="term" value="C:Golgi membrane"/>
    <property type="evidence" value="ECO:0007669"/>
    <property type="project" value="UniProtKB-SubCell"/>
</dbReference>
<keyword evidence="17" id="KW-0325">Glycoprotein</keyword>
<dbReference type="GO" id="GO:0012507">
    <property type="term" value="C:ER to Golgi transport vesicle membrane"/>
    <property type="evidence" value="ECO:0007669"/>
    <property type="project" value="UniProtKB-SubCell"/>
</dbReference>
<evidence type="ECO:0000256" key="8">
    <source>
        <dbReference type="ARBA" id="ARBA00022692"/>
    </source>
</evidence>
<dbReference type="Proteomes" id="UP001302812">
    <property type="component" value="Unassembled WGS sequence"/>
</dbReference>
<evidence type="ECO:0000256" key="4">
    <source>
        <dbReference type="ARBA" id="ARBA00007410"/>
    </source>
</evidence>
<keyword evidence="11 22" id="KW-1133">Transmembrane helix</keyword>
<dbReference type="RefSeq" id="XP_064671306.1">
    <property type="nucleotide sequence ID" value="XM_064810230.1"/>
</dbReference>
<evidence type="ECO:0000256" key="10">
    <source>
        <dbReference type="ARBA" id="ARBA00022824"/>
    </source>
</evidence>
<dbReference type="GO" id="GO:0045540">
    <property type="term" value="P:regulation of cholesterol biosynthetic process"/>
    <property type="evidence" value="ECO:0007669"/>
    <property type="project" value="TreeGrafter"/>
</dbReference>
<dbReference type="PANTHER" id="PTHR46378">
    <property type="entry name" value="STEROL REGULATORY ELEMENT-BINDING PROTEIN CLEAVAGE-ACTIVATING PROTEIN"/>
    <property type="match status" value="1"/>
</dbReference>
<dbReference type="GO" id="GO:0005789">
    <property type="term" value="C:endoplasmic reticulum membrane"/>
    <property type="evidence" value="ECO:0007669"/>
    <property type="project" value="UniProtKB-SubCell"/>
</dbReference>
<comment type="caution">
    <text evidence="24">The sequence shown here is derived from an EMBL/GenBank/DDBJ whole genome shotgun (WGS) entry which is preliminary data.</text>
</comment>
<keyword evidence="25" id="KW-1185">Reference proteome</keyword>
<accession>A0AAN6YTN6</accession>
<dbReference type="InterPro" id="IPR019775">
    <property type="entry name" value="WD40_repeat_CS"/>
</dbReference>
<evidence type="ECO:0000256" key="11">
    <source>
        <dbReference type="ARBA" id="ARBA00022989"/>
    </source>
</evidence>
<evidence type="ECO:0000313" key="24">
    <source>
        <dbReference type="EMBL" id="KAK4113736.1"/>
    </source>
</evidence>
<evidence type="ECO:0000256" key="13">
    <source>
        <dbReference type="ARBA" id="ARBA00023098"/>
    </source>
</evidence>
<proteinExistence type="inferred from homology"/>
<dbReference type="SMART" id="SM00320">
    <property type="entry name" value="WD40"/>
    <property type="match status" value="2"/>
</dbReference>
<dbReference type="PROSITE" id="PS50082">
    <property type="entry name" value="WD_REPEATS_2"/>
    <property type="match status" value="1"/>
</dbReference>
<reference evidence="24" key="2">
    <citation type="submission" date="2023-05" db="EMBL/GenBank/DDBJ databases">
        <authorList>
            <consortium name="Lawrence Berkeley National Laboratory"/>
            <person name="Steindorff A."/>
            <person name="Hensen N."/>
            <person name="Bonometti L."/>
            <person name="Westerberg I."/>
            <person name="Brannstrom I.O."/>
            <person name="Guillou S."/>
            <person name="Cros-Aarteil S."/>
            <person name="Calhoun S."/>
            <person name="Haridas S."/>
            <person name="Kuo A."/>
            <person name="Mondo S."/>
            <person name="Pangilinan J."/>
            <person name="Riley R."/>
            <person name="Labutti K."/>
            <person name="Andreopoulos B."/>
            <person name="Lipzen A."/>
            <person name="Chen C."/>
            <person name="Yanf M."/>
            <person name="Daum C."/>
            <person name="Ng V."/>
            <person name="Clum A."/>
            <person name="Ohm R."/>
            <person name="Martin F."/>
            <person name="Silar P."/>
            <person name="Natvig D."/>
            <person name="Lalanne C."/>
            <person name="Gautier V."/>
            <person name="Ament-Velasquez S.L."/>
            <person name="Kruys A."/>
            <person name="Hutchinson M.I."/>
            <person name="Powell A.J."/>
            <person name="Barry K."/>
            <person name="Miller A.N."/>
            <person name="Grigoriev I.V."/>
            <person name="Debuchy R."/>
            <person name="Gladieux P."/>
            <person name="Thoren M.H."/>
            <person name="Johannesson H."/>
        </authorList>
    </citation>
    <scope>NUCLEOTIDE SEQUENCE</scope>
    <source>
        <strain evidence="24">CBS 508.74</strain>
    </source>
</reference>
<comment type="similarity">
    <text evidence="4">Belongs to the WD repeat SCAP family.</text>
</comment>
<dbReference type="InterPro" id="IPR036322">
    <property type="entry name" value="WD40_repeat_dom_sf"/>
</dbReference>
<evidence type="ECO:0000256" key="6">
    <source>
        <dbReference type="ARBA" id="ARBA00022548"/>
    </source>
</evidence>
<keyword evidence="8 22" id="KW-0812">Transmembrane</keyword>
<evidence type="ECO:0000259" key="23">
    <source>
        <dbReference type="PROSITE" id="PS50156"/>
    </source>
</evidence>
<evidence type="ECO:0000256" key="19">
    <source>
        <dbReference type="ARBA" id="ARBA00023329"/>
    </source>
</evidence>
<dbReference type="Pfam" id="PF12349">
    <property type="entry name" value="Sterol-sensing"/>
    <property type="match status" value="1"/>
</dbReference>
<protein>
    <recommendedName>
        <fullName evidence="5">Sterol regulatory element-binding protein cleavage-activating protein</fullName>
    </recommendedName>
</protein>
<keyword evidence="12" id="KW-0333">Golgi apparatus</keyword>
<evidence type="ECO:0000256" key="15">
    <source>
        <dbReference type="ARBA" id="ARBA00023136"/>
    </source>
</evidence>
<evidence type="ECO:0000256" key="17">
    <source>
        <dbReference type="ARBA" id="ARBA00023180"/>
    </source>
</evidence>
<dbReference type="AlphaFoldDB" id="A0AAN6YTN6"/>
<dbReference type="Gene3D" id="2.130.10.10">
    <property type="entry name" value="YVTN repeat-like/Quinoprotein amine dehydrogenase"/>
    <property type="match status" value="1"/>
</dbReference>
<dbReference type="SUPFAM" id="SSF50978">
    <property type="entry name" value="WD40 repeat-like"/>
    <property type="match status" value="1"/>
</dbReference>
<evidence type="ECO:0000256" key="16">
    <source>
        <dbReference type="ARBA" id="ARBA00023166"/>
    </source>
</evidence>
<dbReference type="GeneID" id="89934355"/>
<keyword evidence="14" id="KW-0446">Lipid-binding</keyword>
<keyword evidence="15 22" id="KW-0472">Membrane</keyword>
<reference evidence="24" key="1">
    <citation type="journal article" date="2023" name="Mol. Phylogenet. Evol.">
        <title>Genome-scale phylogeny and comparative genomics of the fungal order Sordariales.</title>
        <authorList>
            <person name="Hensen N."/>
            <person name="Bonometti L."/>
            <person name="Westerberg I."/>
            <person name="Brannstrom I.O."/>
            <person name="Guillou S."/>
            <person name="Cros-Aarteil S."/>
            <person name="Calhoun S."/>
            <person name="Haridas S."/>
            <person name="Kuo A."/>
            <person name="Mondo S."/>
            <person name="Pangilinan J."/>
            <person name="Riley R."/>
            <person name="LaButti K."/>
            <person name="Andreopoulos B."/>
            <person name="Lipzen A."/>
            <person name="Chen C."/>
            <person name="Yan M."/>
            <person name="Daum C."/>
            <person name="Ng V."/>
            <person name="Clum A."/>
            <person name="Steindorff A."/>
            <person name="Ohm R.A."/>
            <person name="Martin F."/>
            <person name="Silar P."/>
            <person name="Natvig D.O."/>
            <person name="Lalanne C."/>
            <person name="Gautier V."/>
            <person name="Ament-Velasquez S.L."/>
            <person name="Kruys A."/>
            <person name="Hutchinson M.I."/>
            <person name="Powell A.J."/>
            <person name="Barry K."/>
            <person name="Miller A.N."/>
            <person name="Grigoriev I.V."/>
            <person name="Debuchy R."/>
            <person name="Gladieux P."/>
            <person name="Hiltunen Thoren M."/>
            <person name="Johannesson H."/>
        </authorList>
    </citation>
    <scope>NUCLEOTIDE SEQUENCE</scope>
    <source>
        <strain evidence="24">CBS 508.74</strain>
    </source>
</reference>
<dbReference type="InterPro" id="IPR000731">
    <property type="entry name" value="SSD"/>
</dbReference>
<dbReference type="InterPro" id="IPR001680">
    <property type="entry name" value="WD40_rpt"/>
</dbReference>
<feature type="transmembrane region" description="Helical" evidence="22">
    <location>
        <begin position="42"/>
        <end position="61"/>
    </location>
</feature>
<feature type="transmembrane region" description="Helical" evidence="22">
    <location>
        <begin position="320"/>
        <end position="344"/>
    </location>
</feature>
<keyword evidence="9" id="KW-0677">Repeat</keyword>
<evidence type="ECO:0000256" key="20">
    <source>
        <dbReference type="ARBA" id="ARBA00045958"/>
    </source>
</evidence>
<evidence type="ECO:0000256" key="5">
    <source>
        <dbReference type="ARBA" id="ARBA00019541"/>
    </source>
</evidence>
<organism evidence="24 25">
    <name type="scientific">Canariomyces notabilis</name>
    <dbReference type="NCBI Taxonomy" id="2074819"/>
    <lineage>
        <taxon>Eukaryota</taxon>
        <taxon>Fungi</taxon>
        <taxon>Dikarya</taxon>
        <taxon>Ascomycota</taxon>
        <taxon>Pezizomycotina</taxon>
        <taxon>Sordariomycetes</taxon>
        <taxon>Sordariomycetidae</taxon>
        <taxon>Sordariales</taxon>
        <taxon>Chaetomiaceae</taxon>
        <taxon>Canariomyces</taxon>
    </lineage>
</organism>
<dbReference type="PROSITE" id="PS50156">
    <property type="entry name" value="SSD"/>
    <property type="match status" value="1"/>
</dbReference>
<dbReference type="GO" id="GO:0008203">
    <property type="term" value="P:cholesterol metabolic process"/>
    <property type="evidence" value="ECO:0007669"/>
    <property type="project" value="UniProtKB-KW"/>
</dbReference>
<feature type="transmembrane region" description="Helical" evidence="22">
    <location>
        <begin position="419"/>
        <end position="445"/>
    </location>
</feature>
<dbReference type="PROSITE" id="PS00678">
    <property type="entry name" value="WD_REPEATS_1"/>
    <property type="match status" value="1"/>
</dbReference>
<keyword evidence="19" id="KW-0968">Cytoplasmic vesicle</keyword>
<comment type="subcellular location">
    <subcellularLocation>
        <location evidence="2">Cytoplasmic vesicle</location>
        <location evidence="2">COPII-coated vesicle membrane</location>
        <topology evidence="2">Multi-pass membrane protein</topology>
    </subcellularLocation>
    <subcellularLocation>
        <location evidence="1">Endoplasmic reticulum membrane</location>
        <topology evidence="1">Multi-pass membrane protein</topology>
    </subcellularLocation>
    <subcellularLocation>
        <location evidence="3">Golgi apparatus membrane</location>
        <topology evidence="3">Multi-pass membrane protein</topology>
    </subcellularLocation>
</comment>
<dbReference type="GO" id="GO:0032934">
    <property type="term" value="F:sterol binding"/>
    <property type="evidence" value="ECO:0007669"/>
    <property type="project" value="InterPro"/>
</dbReference>
<keyword evidence="6" id="KW-0153">Cholesterol metabolism</keyword>
<evidence type="ECO:0000256" key="7">
    <source>
        <dbReference type="ARBA" id="ARBA00022574"/>
    </source>
</evidence>
<feature type="domain" description="SSD" evidence="23">
    <location>
        <begin position="289"/>
        <end position="447"/>
    </location>
</feature>
<dbReference type="EMBL" id="MU853338">
    <property type="protein sequence ID" value="KAK4113736.1"/>
    <property type="molecule type" value="Genomic_DNA"/>
</dbReference>
<dbReference type="InterPro" id="IPR030225">
    <property type="entry name" value="SCAP"/>
</dbReference>
<keyword evidence="13" id="KW-0443">Lipid metabolism</keyword>
<name>A0AAN6YTN6_9PEZI</name>
<evidence type="ECO:0000256" key="9">
    <source>
        <dbReference type="ARBA" id="ARBA00022737"/>
    </source>
</evidence>
<evidence type="ECO:0000256" key="12">
    <source>
        <dbReference type="ARBA" id="ARBA00023034"/>
    </source>
</evidence>
<dbReference type="InterPro" id="IPR053958">
    <property type="entry name" value="HMGCR/SNAP/NPC1-like_SSD"/>
</dbReference>
<gene>
    <name evidence="24" type="ORF">N656DRAFT_596520</name>
</gene>
<evidence type="ECO:0000256" key="2">
    <source>
        <dbReference type="ARBA" id="ARBA00004557"/>
    </source>
</evidence>
<sequence>MLWYILYPLRGTTEAPVLAPAHPLRTAFLRYGTWAARHVKTVLPLSGAVIFVLLYLFPFLYTTDTTNITTGVSNLPHHVWTDAQPLGEPVAVSPDVIMRSIWVHGSYMKALERDVLLGALELQDELLGPTIDFNPRQTTKPLEPPDLAGDLDPQQRDSFHVINGLTNQSWFFHSPLQYWSGSAEKIRADQDIVSTVNMRKTQPTSVNTTLRHSIVFSGKRFEERRLVSADALVITLIHLHDSPVGRQWVRKAEALASQHSGKWQIIPPDGRATSSQLYEFQFRPMSWSDWALLTIAYSLTLLYLLHCLSKLRAVKSRLGLMITILVQIAASIVSSFTVCAIFKIDLSRVPYYAYPLAVLAISMENSFRLINAVIMTSSAVSNSDRIGEAFGATAHIAVANRVQNFLVLLGLSRITYPGVAAFCTFAAIATLFDFFYLATFLLSVLSVDVRQRELSELEKASLKRKKPSQNGQVKQPWIDTVTQIRLGETAISTRVAGTMVLVGFVLIAQAHYTPDGHRRWLNQIFSLSWRRAAGSAPKSSLLVDIHQARSPTSWLRLQDHETAREVINVIKPWAHSYVARVYDPIVFVLRGADRIPHTREPLFLPALYDFFHHRIPQFVVSLLTVLAALRLFTSFLVRGEFQDDSGPEHPDHEHFISVRSLSRGHTLDVVKMAASPGAQLASVGLDRAIQIWNVPSGVRRQVLTDPDVPLENPFPVLSMAFDDDSKWLALVSWQRVFFWNINEQRWGPTRSIDLGGHKAESVFFTTKSQDSPPALVLVRRNGTGLEIPLQEAETTDFVICKTPLIWATGFPERAHLPQHPPPMSILTASRKNCIHLVRQQGNEWVSREVKLKEREDRDVHCLLPIPALSMYLVGRSQSVDLVDIDSDTIIHTFQTEPMQPRTLKRILPIRSQQPGLPSFTLSYVNSETGNLVVHTYAPQAENDSMPPSSPIWPASRSQIQWSQMKEIIRYEANPGIWEALPSGAIVGVRKRHDCKPRPILSPNGLRRRIGSRSELYSHAASSAVTHGWEAWVLNLHPEAKSGFETRPLDEPTGIGKEQQQDDLGQLMISEVGPMVKLSATSVAVGFGTVVKVISVGHEHFDKALDDIGQLGAGALLNLTGNRRKKLSAGSGKGSTAAAAAVSAAAAAVKT</sequence>
<keyword evidence="7 21" id="KW-0853">WD repeat</keyword>
<dbReference type="GO" id="GO:0032936">
    <property type="term" value="C:SREBP-SCAP complex"/>
    <property type="evidence" value="ECO:0007669"/>
    <property type="project" value="TreeGrafter"/>
</dbReference>
<evidence type="ECO:0000313" key="25">
    <source>
        <dbReference type="Proteomes" id="UP001302812"/>
    </source>
</evidence>
<dbReference type="PANTHER" id="PTHR46378:SF1">
    <property type="entry name" value="STEROL REGULATORY ELEMENT-BINDING PROTEIN CLEAVAGE-ACTIVATING PROTEIN"/>
    <property type="match status" value="1"/>
</dbReference>
<keyword evidence="10" id="KW-0256">Endoplasmic reticulum</keyword>
<evidence type="ECO:0000256" key="18">
    <source>
        <dbReference type="ARBA" id="ARBA00023221"/>
    </source>
</evidence>
<keyword evidence="18" id="KW-0753">Steroid metabolism</keyword>
<feature type="repeat" description="WD" evidence="21">
    <location>
        <begin position="662"/>
        <end position="702"/>
    </location>
</feature>
<evidence type="ECO:0000256" key="14">
    <source>
        <dbReference type="ARBA" id="ARBA00023121"/>
    </source>
</evidence>
<dbReference type="InterPro" id="IPR015943">
    <property type="entry name" value="WD40/YVTN_repeat-like_dom_sf"/>
</dbReference>